<dbReference type="AlphaFoldDB" id="A0A7S1WG77"/>
<dbReference type="EMBL" id="HBGE01071639">
    <property type="protein sequence ID" value="CAD9166156.1"/>
    <property type="molecule type" value="Transcribed_RNA"/>
</dbReference>
<sequence>MEQGPPIDVETDPFMQTREAIKTTTAKQPRTYEKLYREVMLGGGHINADMQQFLENDGKVLRFFAVMDDVSTPQFERRPFVILFFLADDQLEIREMYPLNCGRDNFPIFFRKAKMPMGDYRVDGPQSAPRKKSEFVHGHDFSVGMNVTLLGNYHFYIYDADDFTRSYFRDEIGYELESRISVELPDRAVPRAETPPYTGYGSWDDSMASVTHLIPKAPQKDHKKLFEHDGKILRFKARFANPKNEDADRVFVFSFNLADDSLAIHEPPQRNLGIVTGKFLEKGVHLNQITGKLFGPNDLVPGNIVKVYNHEFEMLDTDEYTAKMFADPDTRHVKFDLEAVMQKLRESMRQQYPLVRDIFRRFDNDHDGVMTHAEFKRALQKFGFNLHNDEVVQIMRHFDTRRDGQVSYNEFCDALLEEDYHNHMMKQKPRLNTIHDEGYVQKSGTKTIERSETAEVRRAARAIGEVIYKKHNFLTRIFKEFGHITHESTVSCEQVQQAMRQLGHSFDIEDIQRAVLFVLPGADLSCVSYIELFKAMMASFHDLAFHR</sequence>
<dbReference type="GO" id="GO:0043014">
    <property type="term" value="F:alpha-tubulin binding"/>
    <property type="evidence" value="ECO:0007669"/>
    <property type="project" value="TreeGrafter"/>
</dbReference>
<evidence type="ECO:0000256" key="6">
    <source>
        <dbReference type="ARBA" id="ARBA00023069"/>
    </source>
</evidence>
<keyword evidence="5" id="KW-0282">Flagellum</keyword>
<dbReference type="InterPro" id="IPR011992">
    <property type="entry name" value="EF-hand-dom_pair"/>
</dbReference>
<keyword evidence="8" id="KW-0966">Cell projection</keyword>
<dbReference type="PANTHER" id="PTHR12086">
    <property type="entry name" value="EF-HAND DOMAIN C-TERMINAL CONTAINING PROTEIN"/>
    <property type="match status" value="1"/>
</dbReference>
<keyword evidence="7" id="KW-0206">Cytoskeleton</keyword>
<accession>A0A7S1WG77</accession>
<dbReference type="Gene3D" id="1.10.238.10">
    <property type="entry name" value="EF-hand"/>
    <property type="match status" value="1"/>
</dbReference>
<keyword evidence="2" id="KW-0963">Cytoplasm</keyword>
<dbReference type="GO" id="GO:0072686">
    <property type="term" value="C:mitotic spindle"/>
    <property type="evidence" value="ECO:0007669"/>
    <property type="project" value="TreeGrafter"/>
</dbReference>
<evidence type="ECO:0000256" key="7">
    <source>
        <dbReference type="ARBA" id="ARBA00023212"/>
    </source>
</evidence>
<dbReference type="SMART" id="SM00676">
    <property type="entry name" value="DM10"/>
    <property type="match status" value="2"/>
</dbReference>
<feature type="domain" description="DM10" evidence="10">
    <location>
        <begin position="229"/>
        <end position="329"/>
    </location>
</feature>
<proteinExistence type="predicted"/>
<feature type="domain" description="EF-hand" evidence="9">
    <location>
        <begin position="350"/>
        <end position="385"/>
    </location>
</feature>
<keyword evidence="4" id="KW-0106">Calcium</keyword>
<dbReference type="InterPro" id="IPR002048">
    <property type="entry name" value="EF_hand_dom"/>
</dbReference>
<dbReference type="InterPro" id="IPR040193">
    <property type="entry name" value="EFHC1/EFHC2/EFHB"/>
</dbReference>
<dbReference type="InterPro" id="IPR006602">
    <property type="entry name" value="DM10_dom"/>
</dbReference>
<dbReference type="GO" id="GO:0005930">
    <property type="term" value="C:axoneme"/>
    <property type="evidence" value="ECO:0007669"/>
    <property type="project" value="TreeGrafter"/>
</dbReference>
<dbReference type="PROSITE" id="PS00018">
    <property type="entry name" value="EF_HAND_1"/>
    <property type="match status" value="1"/>
</dbReference>
<protein>
    <recommendedName>
        <fullName evidence="12">Calmodulin</fullName>
    </recommendedName>
</protein>
<evidence type="ECO:0000256" key="2">
    <source>
        <dbReference type="ARBA" id="ARBA00022490"/>
    </source>
</evidence>
<dbReference type="InterPro" id="IPR018247">
    <property type="entry name" value="EF_Hand_1_Ca_BS"/>
</dbReference>
<dbReference type="GO" id="GO:0060285">
    <property type="term" value="P:cilium-dependent cell motility"/>
    <property type="evidence" value="ECO:0007669"/>
    <property type="project" value="TreeGrafter"/>
</dbReference>
<evidence type="ECO:0000256" key="1">
    <source>
        <dbReference type="ARBA" id="ARBA00004611"/>
    </source>
</evidence>
<dbReference type="PROSITE" id="PS51336">
    <property type="entry name" value="DM10"/>
    <property type="match status" value="2"/>
</dbReference>
<dbReference type="GO" id="GO:0007052">
    <property type="term" value="P:mitotic spindle organization"/>
    <property type="evidence" value="ECO:0007669"/>
    <property type="project" value="TreeGrafter"/>
</dbReference>
<dbReference type="Pfam" id="PF13499">
    <property type="entry name" value="EF-hand_7"/>
    <property type="match status" value="1"/>
</dbReference>
<evidence type="ECO:0008006" key="12">
    <source>
        <dbReference type="Google" id="ProtNLM"/>
    </source>
</evidence>
<dbReference type="GO" id="GO:0000281">
    <property type="term" value="P:mitotic cytokinesis"/>
    <property type="evidence" value="ECO:0007669"/>
    <property type="project" value="TreeGrafter"/>
</dbReference>
<evidence type="ECO:0000313" key="11">
    <source>
        <dbReference type="EMBL" id="CAD9166156.1"/>
    </source>
</evidence>
<organism evidence="11">
    <name type="scientific">Alexandrium catenella</name>
    <name type="common">Red tide dinoflagellate</name>
    <name type="synonym">Gonyaulax catenella</name>
    <dbReference type="NCBI Taxonomy" id="2925"/>
    <lineage>
        <taxon>Eukaryota</taxon>
        <taxon>Sar</taxon>
        <taxon>Alveolata</taxon>
        <taxon>Dinophyceae</taxon>
        <taxon>Gonyaulacales</taxon>
        <taxon>Pyrocystaceae</taxon>
        <taxon>Alexandrium</taxon>
    </lineage>
</organism>
<evidence type="ECO:0000259" key="10">
    <source>
        <dbReference type="PROSITE" id="PS51336"/>
    </source>
</evidence>
<keyword evidence="6" id="KW-0969">Cilium</keyword>
<dbReference type="SMART" id="SM00054">
    <property type="entry name" value="EFh"/>
    <property type="match status" value="2"/>
</dbReference>
<evidence type="ECO:0000256" key="3">
    <source>
        <dbReference type="ARBA" id="ARBA00022737"/>
    </source>
</evidence>
<gene>
    <name evidence="11" type="ORF">ACAT0790_LOCUS42924</name>
</gene>
<comment type="subcellular location">
    <subcellularLocation>
        <location evidence="1">Cytoplasm</location>
        <location evidence="1">Cytoskeleton</location>
        <location evidence="1">Flagellum axoneme</location>
    </subcellularLocation>
</comment>
<evidence type="ECO:0000256" key="4">
    <source>
        <dbReference type="ARBA" id="ARBA00022837"/>
    </source>
</evidence>
<dbReference type="GO" id="GO:0005509">
    <property type="term" value="F:calcium ion binding"/>
    <property type="evidence" value="ECO:0007669"/>
    <property type="project" value="InterPro"/>
</dbReference>
<dbReference type="SUPFAM" id="SSF47473">
    <property type="entry name" value="EF-hand"/>
    <property type="match status" value="1"/>
</dbReference>
<evidence type="ECO:0000256" key="5">
    <source>
        <dbReference type="ARBA" id="ARBA00022846"/>
    </source>
</evidence>
<dbReference type="CDD" id="cd00051">
    <property type="entry name" value="EFh"/>
    <property type="match status" value="1"/>
</dbReference>
<dbReference type="Gene3D" id="2.30.29.170">
    <property type="match status" value="2"/>
</dbReference>
<keyword evidence="3" id="KW-0677">Repeat</keyword>
<feature type="domain" description="DM10" evidence="10">
    <location>
        <begin position="57"/>
        <end position="172"/>
    </location>
</feature>
<feature type="domain" description="EF-hand" evidence="9">
    <location>
        <begin position="386"/>
        <end position="421"/>
    </location>
</feature>
<dbReference type="PROSITE" id="PS50222">
    <property type="entry name" value="EF_HAND_2"/>
    <property type="match status" value="2"/>
</dbReference>
<evidence type="ECO:0000256" key="8">
    <source>
        <dbReference type="ARBA" id="ARBA00023273"/>
    </source>
</evidence>
<dbReference type="Pfam" id="PF06565">
    <property type="entry name" value="DM10_dom"/>
    <property type="match status" value="2"/>
</dbReference>
<reference evidence="11" key="1">
    <citation type="submission" date="2021-01" db="EMBL/GenBank/DDBJ databases">
        <authorList>
            <person name="Corre E."/>
            <person name="Pelletier E."/>
            <person name="Niang G."/>
            <person name="Scheremetjew M."/>
            <person name="Finn R."/>
            <person name="Kale V."/>
            <person name="Holt S."/>
            <person name="Cochrane G."/>
            <person name="Meng A."/>
            <person name="Brown T."/>
            <person name="Cohen L."/>
        </authorList>
    </citation>
    <scope>NUCLEOTIDE SEQUENCE</scope>
    <source>
        <strain evidence="11">OF101</strain>
    </source>
</reference>
<dbReference type="PANTHER" id="PTHR12086:SF9">
    <property type="entry name" value="EF-HAND DOMAIN-CONTAINING PROTEIN 1"/>
    <property type="match status" value="1"/>
</dbReference>
<evidence type="ECO:0000259" key="9">
    <source>
        <dbReference type="PROSITE" id="PS50222"/>
    </source>
</evidence>
<name>A0A7S1WG77_ALECA</name>